<dbReference type="InterPro" id="IPR003010">
    <property type="entry name" value="C-N_Hydrolase"/>
</dbReference>
<dbReference type="GO" id="GO:0030163">
    <property type="term" value="P:protein catabolic process"/>
    <property type="evidence" value="ECO:0007669"/>
    <property type="project" value="TreeGrafter"/>
</dbReference>
<dbReference type="GO" id="GO:0070773">
    <property type="term" value="F:protein-N-terminal glutamine amidohydrolase activity"/>
    <property type="evidence" value="ECO:0007669"/>
    <property type="project" value="InterPro"/>
</dbReference>
<name>A0A5J4YKR6_PORPP</name>
<sequence length="308" mass="34184">MVRIACVQYTPVWGELEKNVLAVEAMVSHLRPGELDFLVLPEMAFAGYVFHSKEEIRPFVEYAGGGEDGEPGENSRPPAGPTYRFCRAQALRLRCCVVAGYAEVDAQGDFYNSLYVLDEHGKLRLNYRKTFLYVTDKAWAKPGTGFHVVELRGCRVVFGICMDLNCEDFDFERDTFALASFCRDQKAALLILSTAWLQSPKPADEDGDHEASTPAAAAHAEQQALEQLHNYWGWRLEPLLGAPCHFVAANRTGLERGSQFAGGSAVIDLERRRLVNHLGRSEAGLLITSIDVDRAAAAAPDRVHVLQR</sequence>
<dbReference type="InterPro" id="IPR039703">
    <property type="entry name" value="Nta1"/>
</dbReference>
<evidence type="ECO:0000313" key="3">
    <source>
        <dbReference type="Proteomes" id="UP000324585"/>
    </source>
</evidence>
<dbReference type="AlphaFoldDB" id="A0A5J4YKR6"/>
<reference evidence="3" key="1">
    <citation type="journal article" date="2019" name="Nat. Commun.">
        <title>Expansion of phycobilisome linker gene families in mesophilic red algae.</title>
        <authorList>
            <person name="Lee J."/>
            <person name="Kim D."/>
            <person name="Bhattacharya D."/>
            <person name="Yoon H.S."/>
        </authorList>
    </citation>
    <scope>NUCLEOTIDE SEQUENCE [LARGE SCALE GENOMIC DNA]</scope>
    <source>
        <strain evidence="3">CCMP 1328</strain>
    </source>
</reference>
<proteinExistence type="predicted"/>
<keyword evidence="3" id="KW-1185">Reference proteome</keyword>
<dbReference type="InterPro" id="IPR036526">
    <property type="entry name" value="C-N_Hydrolase_sf"/>
</dbReference>
<gene>
    <name evidence="2" type="ORF">FVE85_2577</name>
</gene>
<dbReference type="SUPFAM" id="SSF56317">
    <property type="entry name" value="Carbon-nitrogen hydrolase"/>
    <property type="match status" value="1"/>
</dbReference>
<dbReference type="PANTHER" id="PTHR11750">
    <property type="entry name" value="PROTEIN N-TERMINAL AMIDASE"/>
    <property type="match status" value="1"/>
</dbReference>
<feature type="domain" description="CN hydrolase" evidence="1">
    <location>
        <begin position="2"/>
        <end position="292"/>
    </location>
</feature>
<evidence type="ECO:0000259" key="1">
    <source>
        <dbReference type="PROSITE" id="PS50263"/>
    </source>
</evidence>
<protein>
    <submittedName>
        <fullName evidence="2">Protein N-terminal amidase</fullName>
    </submittedName>
</protein>
<evidence type="ECO:0000313" key="2">
    <source>
        <dbReference type="EMBL" id="KAA8491562.1"/>
    </source>
</evidence>
<dbReference type="OrthoDB" id="201515at2759"/>
<dbReference type="Proteomes" id="UP000324585">
    <property type="component" value="Unassembled WGS sequence"/>
</dbReference>
<organism evidence="2 3">
    <name type="scientific">Porphyridium purpureum</name>
    <name type="common">Red alga</name>
    <name type="synonym">Porphyridium cruentum</name>
    <dbReference type="NCBI Taxonomy" id="35688"/>
    <lineage>
        <taxon>Eukaryota</taxon>
        <taxon>Rhodophyta</taxon>
        <taxon>Bangiophyceae</taxon>
        <taxon>Porphyridiales</taxon>
        <taxon>Porphyridiaceae</taxon>
        <taxon>Porphyridium</taxon>
    </lineage>
</organism>
<dbReference type="Gene3D" id="3.60.110.10">
    <property type="entry name" value="Carbon-nitrogen hydrolase"/>
    <property type="match status" value="1"/>
</dbReference>
<dbReference type="EMBL" id="VRMN01000013">
    <property type="protein sequence ID" value="KAA8491562.1"/>
    <property type="molecule type" value="Genomic_DNA"/>
</dbReference>
<dbReference type="PROSITE" id="PS50263">
    <property type="entry name" value="CN_HYDROLASE"/>
    <property type="match status" value="1"/>
</dbReference>
<dbReference type="OMA" id="VKILCWD"/>
<dbReference type="Pfam" id="PF00795">
    <property type="entry name" value="CN_hydrolase"/>
    <property type="match status" value="1"/>
</dbReference>
<accession>A0A5J4YKR6</accession>
<dbReference type="PANTHER" id="PTHR11750:SF26">
    <property type="entry name" value="PROTEIN N-TERMINAL AMIDASE"/>
    <property type="match status" value="1"/>
</dbReference>
<dbReference type="GO" id="GO:0008418">
    <property type="term" value="F:protein-N-terminal asparagine amidohydrolase activity"/>
    <property type="evidence" value="ECO:0007669"/>
    <property type="project" value="InterPro"/>
</dbReference>
<comment type="caution">
    <text evidence="2">The sequence shown here is derived from an EMBL/GenBank/DDBJ whole genome shotgun (WGS) entry which is preliminary data.</text>
</comment>